<dbReference type="PROSITE" id="PS50192">
    <property type="entry name" value="T_SNARE"/>
    <property type="match status" value="1"/>
</dbReference>
<dbReference type="Pfam" id="PF05739">
    <property type="entry name" value="SNARE"/>
    <property type="match status" value="1"/>
</dbReference>
<evidence type="ECO:0000256" key="12">
    <source>
        <dbReference type="SAM" id="MobiDB-lite"/>
    </source>
</evidence>
<dbReference type="GO" id="GO:0000139">
    <property type="term" value="C:Golgi membrane"/>
    <property type="evidence" value="ECO:0007669"/>
    <property type="project" value="UniProtKB-SubCell"/>
</dbReference>
<dbReference type="PANTHER" id="PTHR19957">
    <property type="entry name" value="SYNTAXIN"/>
    <property type="match status" value="1"/>
</dbReference>
<dbReference type="InterPro" id="IPR021538">
    <property type="entry name" value="Syntaxin-5_N"/>
</dbReference>
<dbReference type="FunFam" id="1.20.58.70:FF:000005">
    <property type="entry name" value="syntaxin-5 isoform X1"/>
    <property type="match status" value="1"/>
</dbReference>
<evidence type="ECO:0000256" key="6">
    <source>
        <dbReference type="ARBA" id="ARBA00023034"/>
    </source>
</evidence>
<dbReference type="GO" id="GO:0005484">
    <property type="term" value="F:SNAP receptor activity"/>
    <property type="evidence" value="ECO:0007669"/>
    <property type="project" value="InterPro"/>
</dbReference>
<dbReference type="InterPro" id="IPR010989">
    <property type="entry name" value="SNARE"/>
</dbReference>
<dbReference type="AlphaFoldDB" id="A0A8C3C6G5"/>
<comment type="function">
    <text evidence="9">Mediates endoplasmic reticulum to Golgi transport. Together with p115/USO1 and GM130/GOLGA2, involved in vesicle tethering and fusion at the cis-Golgi membrane to maintain the stacked and inter-connected structure of the Golgi apparatus.</text>
</comment>
<dbReference type="GO" id="GO:0006886">
    <property type="term" value="P:intracellular protein transport"/>
    <property type="evidence" value="ECO:0007669"/>
    <property type="project" value="InterPro"/>
</dbReference>
<comment type="subcellular location">
    <subcellularLocation>
        <location evidence="10">Endoplasmic reticulum-Golgi intermediate compartment membrane</location>
        <topology evidence="10">Single-pass type IV membrane protein</topology>
    </subcellularLocation>
    <subcellularLocation>
        <location evidence="1">Golgi apparatus membrane</location>
    </subcellularLocation>
</comment>
<dbReference type="GO" id="GO:0033116">
    <property type="term" value="C:endoplasmic reticulum-Golgi intermediate compartment membrane"/>
    <property type="evidence" value="ECO:0007669"/>
    <property type="project" value="UniProtKB-SubCell"/>
</dbReference>
<sequence>MNARRRHGSRNTEQGVYLGPPQTQAVPPQPPAPLPPPVADVMSCRDRTQEFLSACKSLQGRQNGLQPSRAAAGAARQRSDFSLMAKRIGKDLSNTFAKLEKLTILAKRKSLFDDKAVEIEELTYIIKQDIGSLNKQIAQLQDLVRARGSQSGRHVQTHSNTVVVSLQSKLASMSNDFKSVLEVRTENLKQQRSRREHFSRAPVSALPLATSNLGGSAMLQDEPQRAADVAIEMDARTSQQLQLINEQDSYIQSRADTMQNIESTIVELGSIFQQLAHMVKEQEETIQRIDASVEDAQLNVEAAHGEILKYFQSVTSNRWLLVKIFLILIVFFIVFVVFLA</sequence>
<dbReference type="PANTHER" id="PTHR19957:SF3">
    <property type="entry name" value="SYNTAXIN-5"/>
    <property type="match status" value="1"/>
</dbReference>
<evidence type="ECO:0000256" key="5">
    <source>
        <dbReference type="ARBA" id="ARBA00022989"/>
    </source>
</evidence>
<evidence type="ECO:0000256" key="10">
    <source>
        <dbReference type="ARBA" id="ARBA00060411"/>
    </source>
</evidence>
<keyword evidence="16" id="KW-1185">Reference proteome</keyword>
<dbReference type="SUPFAM" id="SSF47661">
    <property type="entry name" value="t-snare proteins"/>
    <property type="match status" value="1"/>
</dbReference>
<keyword evidence="3" id="KW-0813">Transport</keyword>
<dbReference type="FunFam" id="1.20.5.110:FF:000187">
    <property type="entry name" value="SNARE domain containing protein"/>
    <property type="match status" value="1"/>
</dbReference>
<dbReference type="Pfam" id="PF11416">
    <property type="entry name" value="Syntaxin-5_N"/>
    <property type="match status" value="1"/>
</dbReference>
<dbReference type="GO" id="GO:0031201">
    <property type="term" value="C:SNARE complex"/>
    <property type="evidence" value="ECO:0007669"/>
    <property type="project" value="TreeGrafter"/>
</dbReference>
<dbReference type="InterPro" id="IPR045242">
    <property type="entry name" value="Syntaxin"/>
</dbReference>
<evidence type="ECO:0000256" key="3">
    <source>
        <dbReference type="ARBA" id="ARBA00022448"/>
    </source>
</evidence>
<evidence type="ECO:0000256" key="8">
    <source>
        <dbReference type="ARBA" id="ARBA00023136"/>
    </source>
</evidence>
<dbReference type="Gene3D" id="1.20.58.70">
    <property type="match status" value="1"/>
</dbReference>
<dbReference type="Ensembl" id="ENSCMMT00000016863.1">
    <property type="protein sequence ID" value="ENSCMMP00000015331.1"/>
    <property type="gene ID" value="ENSCMMG00000009636.1"/>
</dbReference>
<evidence type="ECO:0000256" key="4">
    <source>
        <dbReference type="ARBA" id="ARBA00022692"/>
    </source>
</evidence>
<dbReference type="Proteomes" id="UP000694556">
    <property type="component" value="Unassembled WGS sequence"/>
</dbReference>
<feature type="region of interest" description="Disordered" evidence="12">
    <location>
        <begin position="1"/>
        <end position="34"/>
    </location>
</feature>
<dbReference type="GO" id="GO:0006906">
    <property type="term" value="P:vesicle fusion"/>
    <property type="evidence" value="ECO:0007669"/>
    <property type="project" value="TreeGrafter"/>
</dbReference>
<reference evidence="15" key="2">
    <citation type="submission" date="2025-09" db="UniProtKB">
        <authorList>
            <consortium name="Ensembl"/>
        </authorList>
    </citation>
    <scope>IDENTIFICATION</scope>
</reference>
<dbReference type="GO" id="GO:0000149">
    <property type="term" value="F:SNARE binding"/>
    <property type="evidence" value="ECO:0007669"/>
    <property type="project" value="TreeGrafter"/>
</dbReference>
<evidence type="ECO:0000256" key="1">
    <source>
        <dbReference type="ARBA" id="ARBA00004394"/>
    </source>
</evidence>
<evidence type="ECO:0000313" key="16">
    <source>
        <dbReference type="Proteomes" id="UP000694556"/>
    </source>
</evidence>
<evidence type="ECO:0000256" key="7">
    <source>
        <dbReference type="ARBA" id="ARBA00023054"/>
    </source>
</evidence>
<keyword evidence="8 13" id="KW-0472">Membrane</keyword>
<reference evidence="15" key="1">
    <citation type="submission" date="2025-08" db="UniProtKB">
        <authorList>
            <consortium name="Ensembl"/>
        </authorList>
    </citation>
    <scope>IDENTIFICATION</scope>
</reference>
<keyword evidence="5 13" id="KW-1133">Transmembrane helix</keyword>
<proteinExistence type="inferred from homology"/>
<evidence type="ECO:0000256" key="11">
    <source>
        <dbReference type="ARBA" id="ARBA00072669"/>
    </source>
</evidence>
<name>A0A8C3C6G5_CAIMO</name>
<feature type="domain" description="T-SNARE coiled-coil homology" evidence="14">
    <location>
        <begin position="248"/>
        <end position="310"/>
    </location>
</feature>
<protein>
    <recommendedName>
        <fullName evidence="11">Syntaxin-5</fullName>
    </recommendedName>
</protein>
<dbReference type="InterPro" id="IPR006012">
    <property type="entry name" value="Syntaxin/epimorphin_CS"/>
</dbReference>
<evidence type="ECO:0000313" key="15">
    <source>
        <dbReference type="Ensembl" id="ENSCMMP00000015331.1"/>
    </source>
</evidence>
<dbReference type="CDD" id="cd15844">
    <property type="entry name" value="SNARE_syntaxin5"/>
    <property type="match status" value="1"/>
</dbReference>
<evidence type="ECO:0000256" key="13">
    <source>
        <dbReference type="SAM" id="Phobius"/>
    </source>
</evidence>
<dbReference type="GO" id="GO:0006888">
    <property type="term" value="P:endoplasmic reticulum to Golgi vesicle-mediated transport"/>
    <property type="evidence" value="ECO:0007669"/>
    <property type="project" value="TreeGrafter"/>
</dbReference>
<keyword evidence="7" id="KW-0175">Coiled coil</keyword>
<evidence type="ECO:0000256" key="2">
    <source>
        <dbReference type="ARBA" id="ARBA00009063"/>
    </source>
</evidence>
<evidence type="ECO:0000259" key="14">
    <source>
        <dbReference type="PROSITE" id="PS50192"/>
    </source>
</evidence>
<dbReference type="PROSITE" id="PS00914">
    <property type="entry name" value="SYNTAXIN"/>
    <property type="match status" value="1"/>
</dbReference>
<evidence type="ECO:0000256" key="9">
    <source>
        <dbReference type="ARBA" id="ARBA00059412"/>
    </source>
</evidence>
<organism evidence="15 16">
    <name type="scientific">Cairina moschata</name>
    <name type="common">Muscovy duck</name>
    <dbReference type="NCBI Taxonomy" id="8855"/>
    <lineage>
        <taxon>Eukaryota</taxon>
        <taxon>Metazoa</taxon>
        <taxon>Chordata</taxon>
        <taxon>Craniata</taxon>
        <taxon>Vertebrata</taxon>
        <taxon>Euteleostomi</taxon>
        <taxon>Archelosauria</taxon>
        <taxon>Archosauria</taxon>
        <taxon>Dinosauria</taxon>
        <taxon>Saurischia</taxon>
        <taxon>Theropoda</taxon>
        <taxon>Coelurosauria</taxon>
        <taxon>Aves</taxon>
        <taxon>Neognathae</taxon>
        <taxon>Galloanserae</taxon>
        <taxon>Anseriformes</taxon>
        <taxon>Anatidae</taxon>
        <taxon>Anatinae</taxon>
        <taxon>Cairina</taxon>
    </lineage>
</organism>
<accession>A0A8C3C6G5</accession>
<comment type="similarity">
    <text evidence="2">Belongs to the syntaxin family.</text>
</comment>
<dbReference type="GO" id="GO:0048278">
    <property type="term" value="P:vesicle docking"/>
    <property type="evidence" value="ECO:0007669"/>
    <property type="project" value="TreeGrafter"/>
</dbReference>
<dbReference type="InterPro" id="IPR000727">
    <property type="entry name" value="T_SNARE_dom"/>
</dbReference>
<keyword evidence="6" id="KW-0333">Golgi apparatus</keyword>
<dbReference type="SMART" id="SM00397">
    <property type="entry name" value="t_SNARE"/>
    <property type="match status" value="1"/>
</dbReference>
<keyword evidence="4 13" id="KW-0812">Transmembrane</keyword>
<feature type="transmembrane region" description="Helical" evidence="13">
    <location>
        <begin position="319"/>
        <end position="339"/>
    </location>
</feature>